<dbReference type="InterPro" id="IPR039650">
    <property type="entry name" value="HdrA-like"/>
</dbReference>
<keyword evidence="4" id="KW-0479">Metal-binding</keyword>
<dbReference type="PANTHER" id="PTHR43498:SF1">
    <property type="entry name" value="COB--COM HETERODISULFIDE REDUCTASE IRON-SULFUR SUBUNIT A"/>
    <property type="match status" value="1"/>
</dbReference>
<evidence type="ECO:0000256" key="1">
    <source>
        <dbReference type="ARBA" id="ARBA00001974"/>
    </source>
</evidence>
<proteinExistence type="inferred from homology"/>
<dbReference type="GO" id="GO:0016491">
    <property type="term" value="F:oxidoreductase activity"/>
    <property type="evidence" value="ECO:0007669"/>
    <property type="project" value="UniProtKB-KW"/>
</dbReference>
<feature type="non-terminal residue" evidence="10">
    <location>
        <position position="1"/>
    </location>
</feature>
<dbReference type="InterPro" id="IPR017896">
    <property type="entry name" value="4Fe4S_Fe-S-bd"/>
</dbReference>
<dbReference type="InterPro" id="IPR017900">
    <property type="entry name" value="4Fe4S_Fe_S_CS"/>
</dbReference>
<dbReference type="PROSITE" id="PS51379">
    <property type="entry name" value="4FE4S_FER_2"/>
    <property type="match status" value="2"/>
</dbReference>
<sequence>PIEGAIAYEQEEEIIERKVGAVLVAVGASQYDPRLIPNLGYGKALGVYTSIEFERLLSSNGPTGGRIKNMGGAEPTSVCIVHCAGSLDAHHKEYCSGICCQTAFKFNHMIESQLPGTRIIHLYKELVIPGKDEFSLHHEARENPNAEFIRYEDIRDINVYTPGEQENVKVDYKDASGHTGSLMADMVVLCMAMTPPAGAVELARKLGIPLDSSGFFEELHGRLDSVQSKVKGVYLAGTCRSPMDIQKALDQSMASAGYILSGLVEGRKLEVKPTVAEVDQDLCGSCGICVSVCPFKAVEMVAEMDNKSGKAEVNALLCQGCGICVAACPSGAIKGNQFTSQEISAEIEGTLT</sequence>
<comment type="caution">
    <text evidence="10">The sequence shown here is derived from an EMBL/GenBank/DDBJ whole genome shotgun (WGS) entry which is preliminary data.</text>
</comment>
<dbReference type="InterPro" id="IPR036188">
    <property type="entry name" value="FAD/NAD-bd_sf"/>
</dbReference>
<evidence type="ECO:0000256" key="6">
    <source>
        <dbReference type="ARBA" id="ARBA00023002"/>
    </source>
</evidence>
<dbReference type="Gene3D" id="3.30.70.20">
    <property type="match status" value="2"/>
</dbReference>
<keyword evidence="3" id="KW-0004">4Fe-4S</keyword>
<feature type="domain" description="4Fe-4S ferredoxin-type" evidence="9">
    <location>
        <begin position="309"/>
        <end position="338"/>
    </location>
</feature>
<dbReference type="Pfam" id="PF12838">
    <property type="entry name" value="Fer4_7"/>
    <property type="match status" value="1"/>
</dbReference>
<dbReference type="SUPFAM" id="SSF54862">
    <property type="entry name" value="4Fe-4S ferredoxins"/>
    <property type="match status" value="1"/>
</dbReference>
<evidence type="ECO:0000256" key="7">
    <source>
        <dbReference type="ARBA" id="ARBA00023004"/>
    </source>
</evidence>
<dbReference type="EMBL" id="LAZR01046135">
    <property type="protein sequence ID" value="KKK97244.1"/>
    <property type="molecule type" value="Genomic_DNA"/>
</dbReference>
<accession>A0A0F9C465</accession>
<evidence type="ECO:0000256" key="5">
    <source>
        <dbReference type="ARBA" id="ARBA00022827"/>
    </source>
</evidence>
<dbReference type="PANTHER" id="PTHR43498">
    <property type="entry name" value="FERREDOXIN:COB-COM HETERODISULFIDE REDUCTASE SUBUNIT A"/>
    <property type="match status" value="1"/>
</dbReference>
<evidence type="ECO:0000256" key="8">
    <source>
        <dbReference type="ARBA" id="ARBA00023014"/>
    </source>
</evidence>
<feature type="domain" description="4Fe-4S ferredoxin-type" evidence="9">
    <location>
        <begin position="274"/>
        <end position="303"/>
    </location>
</feature>
<dbReference type="GO" id="GO:0051539">
    <property type="term" value="F:4 iron, 4 sulfur cluster binding"/>
    <property type="evidence" value="ECO:0007669"/>
    <property type="project" value="UniProtKB-KW"/>
</dbReference>
<dbReference type="PROSITE" id="PS00198">
    <property type="entry name" value="4FE4S_FER_1"/>
    <property type="match status" value="2"/>
</dbReference>
<name>A0A0F9C465_9ZZZZ</name>
<comment type="similarity">
    <text evidence="2">Belongs to the HdrA family.</text>
</comment>
<keyword evidence="7" id="KW-0408">Iron</keyword>
<evidence type="ECO:0000256" key="3">
    <source>
        <dbReference type="ARBA" id="ARBA00022485"/>
    </source>
</evidence>
<dbReference type="AlphaFoldDB" id="A0A0F9C465"/>
<keyword evidence="5" id="KW-0285">Flavoprotein</keyword>
<evidence type="ECO:0000256" key="2">
    <source>
        <dbReference type="ARBA" id="ARBA00006561"/>
    </source>
</evidence>
<organism evidence="10">
    <name type="scientific">marine sediment metagenome</name>
    <dbReference type="NCBI Taxonomy" id="412755"/>
    <lineage>
        <taxon>unclassified sequences</taxon>
        <taxon>metagenomes</taxon>
        <taxon>ecological metagenomes</taxon>
    </lineage>
</organism>
<evidence type="ECO:0000259" key="9">
    <source>
        <dbReference type="PROSITE" id="PS51379"/>
    </source>
</evidence>
<dbReference type="GO" id="GO:0046872">
    <property type="term" value="F:metal ion binding"/>
    <property type="evidence" value="ECO:0007669"/>
    <property type="project" value="UniProtKB-KW"/>
</dbReference>
<keyword evidence="8" id="KW-0411">Iron-sulfur</keyword>
<evidence type="ECO:0000256" key="4">
    <source>
        <dbReference type="ARBA" id="ARBA00022723"/>
    </source>
</evidence>
<keyword evidence="5" id="KW-0274">FAD</keyword>
<dbReference type="SUPFAM" id="SSF51905">
    <property type="entry name" value="FAD/NAD(P)-binding domain"/>
    <property type="match status" value="1"/>
</dbReference>
<evidence type="ECO:0000313" key="10">
    <source>
        <dbReference type="EMBL" id="KKK97244.1"/>
    </source>
</evidence>
<gene>
    <name evidence="10" type="ORF">LCGC14_2654700</name>
</gene>
<comment type="cofactor">
    <cofactor evidence="1">
        <name>FAD</name>
        <dbReference type="ChEBI" id="CHEBI:57692"/>
    </cofactor>
</comment>
<keyword evidence="6" id="KW-0560">Oxidoreductase</keyword>
<protein>
    <recommendedName>
        <fullName evidence="9">4Fe-4S ferredoxin-type domain-containing protein</fullName>
    </recommendedName>
</protein>
<reference evidence="10" key="1">
    <citation type="journal article" date="2015" name="Nature">
        <title>Complex archaea that bridge the gap between prokaryotes and eukaryotes.</title>
        <authorList>
            <person name="Spang A."/>
            <person name="Saw J.H."/>
            <person name="Jorgensen S.L."/>
            <person name="Zaremba-Niedzwiedzka K."/>
            <person name="Martijn J."/>
            <person name="Lind A.E."/>
            <person name="van Eijk R."/>
            <person name="Schleper C."/>
            <person name="Guy L."/>
            <person name="Ettema T.J."/>
        </authorList>
    </citation>
    <scope>NUCLEOTIDE SEQUENCE</scope>
</reference>